<protein>
    <submittedName>
        <fullName evidence="3">MmgE/PrpD family protein</fullName>
    </submittedName>
</protein>
<dbReference type="InterPro" id="IPR045336">
    <property type="entry name" value="MmgE_PrpD_N"/>
</dbReference>
<dbReference type="AlphaFoldDB" id="A0A1I5RIH9"/>
<reference evidence="3 4" key="1">
    <citation type="submission" date="2016-10" db="EMBL/GenBank/DDBJ databases">
        <authorList>
            <person name="de Groot N.N."/>
        </authorList>
    </citation>
    <scope>NUCLEOTIDE SEQUENCE [LARGE SCALE GENOMIC DNA]</scope>
    <source>
        <strain evidence="3 4">DSM 43067</strain>
    </source>
</reference>
<dbReference type="InterPro" id="IPR005656">
    <property type="entry name" value="MmgE_PrpD"/>
</dbReference>
<name>A0A1I5RIH9_9ACTN</name>
<dbReference type="InterPro" id="IPR042183">
    <property type="entry name" value="MmgE/PrpD_sf_1"/>
</dbReference>
<evidence type="ECO:0000313" key="3">
    <source>
        <dbReference type="EMBL" id="SFP58322.1"/>
    </source>
</evidence>
<dbReference type="SUPFAM" id="SSF103378">
    <property type="entry name" value="2-methylcitrate dehydratase PrpD"/>
    <property type="match status" value="1"/>
</dbReference>
<keyword evidence="4" id="KW-1185">Reference proteome</keyword>
<dbReference type="eggNOG" id="COG2079">
    <property type="taxonomic scope" value="Bacteria"/>
</dbReference>
<evidence type="ECO:0000259" key="2">
    <source>
        <dbReference type="Pfam" id="PF03972"/>
    </source>
</evidence>
<dbReference type="EMBL" id="FOVH01000015">
    <property type="protein sequence ID" value="SFP58322.1"/>
    <property type="molecule type" value="Genomic_DNA"/>
</dbReference>
<dbReference type="RefSeq" id="WP_075023586.1">
    <property type="nucleotide sequence ID" value="NZ_FOVH01000015.1"/>
</dbReference>
<organism evidence="3 4">
    <name type="scientific">Actinomadura madurae</name>
    <dbReference type="NCBI Taxonomy" id="1993"/>
    <lineage>
        <taxon>Bacteria</taxon>
        <taxon>Bacillati</taxon>
        <taxon>Actinomycetota</taxon>
        <taxon>Actinomycetes</taxon>
        <taxon>Streptosporangiales</taxon>
        <taxon>Thermomonosporaceae</taxon>
        <taxon>Actinomadura</taxon>
    </lineage>
</organism>
<dbReference type="InParanoid" id="A0A1I5RIH9"/>
<dbReference type="PANTHER" id="PTHR16943:SF8">
    <property type="entry name" value="2-METHYLCITRATE DEHYDRATASE"/>
    <property type="match status" value="1"/>
</dbReference>
<dbReference type="STRING" id="1993.SAMN04489713_115133"/>
<evidence type="ECO:0000313" key="4">
    <source>
        <dbReference type="Proteomes" id="UP000183413"/>
    </source>
</evidence>
<dbReference type="Pfam" id="PF03972">
    <property type="entry name" value="MmgE_PrpD_N"/>
    <property type="match status" value="1"/>
</dbReference>
<dbReference type="Proteomes" id="UP000183413">
    <property type="component" value="Unassembled WGS sequence"/>
</dbReference>
<comment type="similarity">
    <text evidence="1">Belongs to the PrpD family.</text>
</comment>
<dbReference type="PANTHER" id="PTHR16943">
    <property type="entry name" value="2-METHYLCITRATE DEHYDRATASE-RELATED"/>
    <property type="match status" value="1"/>
</dbReference>
<accession>A0A1I5RIH9</accession>
<dbReference type="InterPro" id="IPR036148">
    <property type="entry name" value="MmgE/PrpD_sf"/>
</dbReference>
<sequence length="193" mass="20293">MTDATGEIARFVAATRFQDLDTATVEHLKRLVLDGIANAVGGLRTAASRIQDGAVTGLGSERVARVLGSGERASLLAATYMNAACANALDFDDTYRTFLHPGATAIAPSLALGEKLSAHGRDVLAAVAVGYEVPIRVAEAAFPSPERLGEVWGFAPWQTLGSAGCCHGRCWCWAAPRAWRPTSPSPSLPWSDG</sequence>
<feature type="domain" description="MmgE/PrpD N-terminal" evidence="2">
    <location>
        <begin position="7"/>
        <end position="163"/>
    </location>
</feature>
<proteinExistence type="inferred from homology"/>
<evidence type="ECO:0000256" key="1">
    <source>
        <dbReference type="ARBA" id="ARBA00006174"/>
    </source>
</evidence>
<dbReference type="Gene3D" id="1.10.4100.10">
    <property type="entry name" value="2-methylcitrate dehydratase PrpD"/>
    <property type="match status" value="1"/>
</dbReference>
<dbReference type="GO" id="GO:0016829">
    <property type="term" value="F:lyase activity"/>
    <property type="evidence" value="ECO:0007669"/>
    <property type="project" value="InterPro"/>
</dbReference>
<gene>
    <name evidence="3" type="ORF">SAMN04489713_115133</name>
</gene>